<dbReference type="CDD" id="cd12108">
    <property type="entry name" value="Hr-like"/>
    <property type="match status" value="1"/>
</dbReference>
<reference evidence="2" key="2">
    <citation type="submission" date="2020-11" db="EMBL/GenBank/DDBJ databases">
        <authorList>
            <person name="Cecchin M."/>
            <person name="Marcolungo L."/>
            <person name="Rossato M."/>
            <person name="Girolomoni L."/>
            <person name="Cosentino E."/>
            <person name="Cuine S."/>
            <person name="Li-Beisson Y."/>
            <person name="Delledonne M."/>
            <person name="Ballottari M."/>
        </authorList>
    </citation>
    <scope>NUCLEOTIDE SEQUENCE</scope>
    <source>
        <strain evidence="2">211/11P</strain>
        <tissue evidence="2">Whole cell</tissue>
    </source>
</reference>
<evidence type="ECO:0000313" key="3">
    <source>
        <dbReference type="Proteomes" id="UP001055712"/>
    </source>
</evidence>
<evidence type="ECO:0000259" key="1">
    <source>
        <dbReference type="Pfam" id="PF01814"/>
    </source>
</evidence>
<dbReference type="EMBL" id="SIDB01000013">
    <property type="protein sequence ID" value="KAI3424132.1"/>
    <property type="molecule type" value="Genomic_DNA"/>
</dbReference>
<dbReference type="InterPro" id="IPR012312">
    <property type="entry name" value="Hemerythrin-like"/>
</dbReference>
<gene>
    <name evidence="2" type="ORF">D9Q98_009492</name>
</gene>
<evidence type="ECO:0000313" key="2">
    <source>
        <dbReference type="EMBL" id="KAI3424132.1"/>
    </source>
</evidence>
<dbReference type="OrthoDB" id="527695at2759"/>
<feature type="domain" description="Hemerythrin-like" evidence="1">
    <location>
        <begin position="24"/>
        <end position="162"/>
    </location>
</feature>
<reference evidence="2" key="1">
    <citation type="journal article" date="2019" name="Plant J.">
        <title>Chlorella vulgaris genome assembly and annotation reveals the molecular basis for metabolic acclimation to high light conditions.</title>
        <authorList>
            <person name="Cecchin M."/>
            <person name="Marcolungo L."/>
            <person name="Rossato M."/>
            <person name="Girolomoni L."/>
            <person name="Cosentino E."/>
            <person name="Cuine S."/>
            <person name="Li-Beisson Y."/>
            <person name="Delledonne M."/>
            <person name="Ballottari M."/>
        </authorList>
    </citation>
    <scope>NUCLEOTIDE SEQUENCE</scope>
    <source>
        <strain evidence="2">211/11P</strain>
    </source>
</reference>
<name>A0A9D4YSE7_CHLVU</name>
<proteinExistence type="predicted"/>
<protein>
    <recommendedName>
        <fullName evidence="1">Hemerythrin-like domain-containing protein</fullName>
    </recommendedName>
</protein>
<keyword evidence="3" id="KW-1185">Reference proteome</keyword>
<accession>A0A9D4YSE7</accession>
<dbReference type="AlphaFoldDB" id="A0A9D4YSE7"/>
<organism evidence="2 3">
    <name type="scientific">Chlorella vulgaris</name>
    <name type="common">Green alga</name>
    <dbReference type="NCBI Taxonomy" id="3077"/>
    <lineage>
        <taxon>Eukaryota</taxon>
        <taxon>Viridiplantae</taxon>
        <taxon>Chlorophyta</taxon>
        <taxon>core chlorophytes</taxon>
        <taxon>Trebouxiophyceae</taxon>
        <taxon>Chlorellales</taxon>
        <taxon>Chlorellaceae</taxon>
        <taxon>Chlorella clade</taxon>
        <taxon>Chlorella</taxon>
    </lineage>
</organism>
<comment type="caution">
    <text evidence="2">The sequence shown here is derived from an EMBL/GenBank/DDBJ whole genome shotgun (WGS) entry which is preliminary data.</text>
</comment>
<dbReference type="Proteomes" id="UP001055712">
    <property type="component" value="Unassembled WGS sequence"/>
</dbReference>
<sequence>MSPAIKPTPVDCTSTWPYPVENDGWYRAHNALRADLEALDGMLRTFDDQLEAKKTLTRSQAAAATRFFNCFLKFLHHHHHNEDDIATPYMATRCQVPVKIAADHQELDALLDHFETALKKLLASDHPSVQRVLCTATQAAFTELRALLEPHLREEEEEAMPLMRRHFTPDEIKKNVVQKIMRSMDEESVGVFLRSMSRAERRAFAKQEGIPFFIRWILFRRAAKYEQAVWQPFQRECLRVML</sequence>
<dbReference type="Gene3D" id="1.20.120.520">
    <property type="entry name" value="nmb1532 protein domain like"/>
    <property type="match status" value="1"/>
</dbReference>
<dbReference type="Pfam" id="PF01814">
    <property type="entry name" value="Hemerythrin"/>
    <property type="match status" value="1"/>
</dbReference>